<protein>
    <submittedName>
        <fullName evidence="1">Uncharacterized protein</fullName>
    </submittedName>
</protein>
<proteinExistence type="predicted"/>
<evidence type="ECO:0000313" key="1">
    <source>
        <dbReference type="EMBL" id="MBX37985.1"/>
    </source>
</evidence>
<dbReference type="AlphaFoldDB" id="A0A2P2N6A9"/>
<organism evidence="1">
    <name type="scientific">Rhizophora mucronata</name>
    <name type="common">Asiatic mangrove</name>
    <dbReference type="NCBI Taxonomy" id="61149"/>
    <lineage>
        <taxon>Eukaryota</taxon>
        <taxon>Viridiplantae</taxon>
        <taxon>Streptophyta</taxon>
        <taxon>Embryophyta</taxon>
        <taxon>Tracheophyta</taxon>
        <taxon>Spermatophyta</taxon>
        <taxon>Magnoliopsida</taxon>
        <taxon>eudicotyledons</taxon>
        <taxon>Gunneridae</taxon>
        <taxon>Pentapetalae</taxon>
        <taxon>rosids</taxon>
        <taxon>fabids</taxon>
        <taxon>Malpighiales</taxon>
        <taxon>Rhizophoraceae</taxon>
        <taxon>Rhizophora</taxon>
    </lineage>
</organism>
<sequence length="47" mass="5351">MDTAFVRYGPSSMLHLLIQLSSYVSFAVHLLSNIHCPKFSEILFHSI</sequence>
<name>A0A2P2N6A9_RHIMU</name>
<dbReference type="EMBL" id="GGEC01057501">
    <property type="protein sequence ID" value="MBX37985.1"/>
    <property type="molecule type" value="Transcribed_RNA"/>
</dbReference>
<reference evidence="1" key="1">
    <citation type="submission" date="2018-02" db="EMBL/GenBank/DDBJ databases">
        <title>Rhizophora mucronata_Transcriptome.</title>
        <authorList>
            <person name="Meera S.P."/>
            <person name="Sreeshan A."/>
            <person name="Augustine A."/>
        </authorList>
    </citation>
    <scope>NUCLEOTIDE SEQUENCE</scope>
    <source>
        <tissue evidence="1">Leaf</tissue>
    </source>
</reference>
<accession>A0A2P2N6A9</accession>